<protein>
    <recommendedName>
        <fullName evidence="3">Lipoprotein</fullName>
    </recommendedName>
</protein>
<evidence type="ECO:0000313" key="1">
    <source>
        <dbReference type="EMBL" id="MBM9575804.1"/>
    </source>
</evidence>
<name>A0ABS2U607_9LEPT</name>
<evidence type="ECO:0008006" key="3">
    <source>
        <dbReference type="Google" id="ProtNLM"/>
    </source>
</evidence>
<comment type="caution">
    <text evidence="1">The sequence shown here is derived from an EMBL/GenBank/DDBJ whole genome shotgun (WGS) entry which is preliminary data.</text>
</comment>
<evidence type="ECO:0000313" key="2">
    <source>
        <dbReference type="Proteomes" id="UP000724686"/>
    </source>
</evidence>
<proteinExistence type="predicted"/>
<dbReference type="Proteomes" id="UP000724686">
    <property type="component" value="Unassembled WGS sequence"/>
</dbReference>
<reference evidence="1 2" key="1">
    <citation type="submission" date="2021-02" db="EMBL/GenBank/DDBJ databases">
        <title>Leptospira ainlahdjerensis sp. nov., Leptospira ainazelensis sp. nov., Leptospira abararensis sp. nov. and Leptospira chreensis sp. nov., four new species isolated from water sources in Algeria.</title>
        <authorList>
            <person name="Amara Korba A."/>
            <person name="Kainiu M."/>
            <person name="Vincent A.T."/>
            <person name="Mariet J.-F."/>
            <person name="Veyrier F.J."/>
            <person name="Goarant C."/>
            <person name="Picardeau M."/>
        </authorList>
    </citation>
    <scope>NUCLEOTIDE SEQUENCE [LARGE SCALE GENOMIC DNA]</scope>
    <source>
        <strain evidence="1 2">201903070</strain>
    </source>
</reference>
<dbReference type="RefSeq" id="WP_205278010.1">
    <property type="nucleotide sequence ID" value="NZ_JAFFPU010000006.1"/>
</dbReference>
<gene>
    <name evidence="1" type="ORF">JWG45_01430</name>
</gene>
<sequence>MKKIILALTTAAIVHCSPSTMVKINTEPSGLDVYYQGMKVGKSPVDVEMSNLVFERHVVEFRKDKKVLRTLPVITEIKAINLIGGICLWVPFIWIAGPKSYQNFTIDEALSGFSTKSDSALVVSHLPQGITMIVGAQVLKSEDYAYLDGKEQEIKLCDSESCKSMGSHRFENEKSYFYQLNANQL</sequence>
<dbReference type="EMBL" id="JAFFPU010000006">
    <property type="protein sequence ID" value="MBM9575804.1"/>
    <property type="molecule type" value="Genomic_DNA"/>
</dbReference>
<accession>A0ABS2U607</accession>
<keyword evidence="2" id="KW-1185">Reference proteome</keyword>
<organism evidence="1 2">
    <name type="scientific">Leptospira ainlahdjerensis</name>
    <dbReference type="NCBI Taxonomy" id="2810033"/>
    <lineage>
        <taxon>Bacteria</taxon>
        <taxon>Pseudomonadati</taxon>
        <taxon>Spirochaetota</taxon>
        <taxon>Spirochaetia</taxon>
        <taxon>Leptospirales</taxon>
        <taxon>Leptospiraceae</taxon>
        <taxon>Leptospira</taxon>
    </lineage>
</organism>